<dbReference type="AlphaFoldDB" id="A0A3S5C5Q1"/>
<name>A0A3S5C5Q1_9PLAT</name>
<evidence type="ECO:0000313" key="1">
    <source>
        <dbReference type="EMBL" id="VEL37103.1"/>
    </source>
</evidence>
<proteinExistence type="predicted"/>
<accession>A0A3S5C5Q1</accession>
<gene>
    <name evidence="1" type="ORF">PXEA_LOCUS30543</name>
</gene>
<evidence type="ECO:0000313" key="2">
    <source>
        <dbReference type="Proteomes" id="UP000784294"/>
    </source>
</evidence>
<protein>
    <submittedName>
        <fullName evidence="1">Uncharacterized protein</fullName>
    </submittedName>
</protein>
<reference evidence="1" key="1">
    <citation type="submission" date="2018-11" db="EMBL/GenBank/DDBJ databases">
        <authorList>
            <consortium name="Pathogen Informatics"/>
        </authorList>
    </citation>
    <scope>NUCLEOTIDE SEQUENCE</scope>
</reference>
<dbReference type="EMBL" id="CAAALY010254008">
    <property type="protein sequence ID" value="VEL37103.1"/>
    <property type="molecule type" value="Genomic_DNA"/>
</dbReference>
<organism evidence="1 2">
    <name type="scientific">Protopolystoma xenopodis</name>
    <dbReference type="NCBI Taxonomy" id="117903"/>
    <lineage>
        <taxon>Eukaryota</taxon>
        <taxon>Metazoa</taxon>
        <taxon>Spiralia</taxon>
        <taxon>Lophotrochozoa</taxon>
        <taxon>Platyhelminthes</taxon>
        <taxon>Monogenea</taxon>
        <taxon>Polyopisthocotylea</taxon>
        <taxon>Polystomatidea</taxon>
        <taxon>Polystomatidae</taxon>
        <taxon>Protopolystoma</taxon>
    </lineage>
</organism>
<dbReference type="Proteomes" id="UP000784294">
    <property type="component" value="Unassembled WGS sequence"/>
</dbReference>
<sequence length="93" mass="10927">MNPVVLQPFGYYAMLSFTLERVWLEENSAGFHLKRRSRGLRKPERRIEAKRLQYNGIHPSSSDEIDQRISFHALSYEMKLLSQAIHRNPVSLL</sequence>
<keyword evidence="2" id="KW-1185">Reference proteome</keyword>
<comment type="caution">
    <text evidence="1">The sequence shown here is derived from an EMBL/GenBank/DDBJ whole genome shotgun (WGS) entry which is preliminary data.</text>
</comment>